<dbReference type="Gene3D" id="3.40.50.150">
    <property type="entry name" value="Vaccinia Virus protein VP39"/>
    <property type="match status" value="1"/>
</dbReference>
<name>A0A9P9BKD3_9PEZI</name>
<feature type="domain" description="O-methyltransferase C-terminal" evidence="4">
    <location>
        <begin position="257"/>
        <end position="405"/>
    </location>
</feature>
<keyword evidence="1" id="KW-0489">Methyltransferase</keyword>
<dbReference type="InterPro" id="IPR036388">
    <property type="entry name" value="WH-like_DNA-bd_sf"/>
</dbReference>
<dbReference type="InterPro" id="IPR016461">
    <property type="entry name" value="COMT-like"/>
</dbReference>
<dbReference type="GO" id="GO:0032259">
    <property type="term" value="P:methylation"/>
    <property type="evidence" value="ECO:0007669"/>
    <property type="project" value="UniProtKB-KW"/>
</dbReference>
<dbReference type="InterPro" id="IPR036390">
    <property type="entry name" value="WH_DNA-bd_sf"/>
</dbReference>
<keyword evidence="3" id="KW-0949">S-adenosyl-L-methionine</keyword>
<dbReference type="OrthoDB" id="1606438at2759"/>
<dbReference type="InterPro" id="IPR029063">
    <property type="entry name" value="SAM-dependent_MTases_sf"/>
</dbReference>
<evidence type="ECO:0000256" key="2">
    <source>
        <dbReference type="ARBA" id="ARBA00022679"/>
    </source>
</evidence>
<evidence type="ECO:0000256" key="3">
    <source>
        <dbReference type="ARBA" id="ARBA00022691"/>
    </source>
</evidence>
<accession>A0A9P9BKD3</accession>
<organism evidence="5 6">
    <name type="scientific">Microdochium trichocladiopsis</name>
    <dbReference type="NCBI Taxonomy" id="1682393"/>
    <lineage>
        <taxon>Eukaryota</taxon>
        <taxon>Fungi</taxon>
        <taxon>Dikarya</taxon>
        <taxon>Ascomycota</taxon>
        <taxon>Pezizomycotina</taxon>
        <taxon>Sordariomycetes</taxon>
        <taxon>Xylariomycetidae</taxon>
        <taxon>Xylariales</taxon>
        <taxon>Microdochiaceae</taxon>
        <taxon>Microdochium</taxon>
    </lineage>
</organism>
<proteinExistence type="predicted"/>
<gene>
    <name evidence="5" type="ORF">B0I36DRAFT_38775</name>
</gene>
<sequence length="433" mass="48458">MTQTKPDAGSSTRIVALSQRIASNTAKLNEFLEANGLPTPSFDVDGPLDHSIPEDAAEIHAARAAIVDDTQELRRLVLGPKEYLMSYCHDDLIAQQAIARYRLVHSFPVGKEATFADIAKASSIPENNIKQFLRFATVQGIFAEPKPGVITHNAVSRLLAEDEVIHDWIDCNTDDMWKSASRTCEALDKWRGSLEPHESGFSLASNSDKTVYEIFGEHPERGRRFANAMRCFTEGTGFGLHHITDNYPWGDIADGGTVVDVGGSQGFVCHALAKKYPNIKSLVVQDLPNIIAEAESQAAAYPELQGRVSYMPHDFFTEQPVKNADVYFFRWILHNWSDARCVRILRNLIPALKQGAKVIINDNILPQPGVLSRWQENRLRSMDLTMFELQNARERELQDWKDLLALADPRFIFVDAVMPPGSNLSIITVEWQG</sequence>
<dbReference type="InterPro" id="IPR001077">
    <property type="entry name" value="COMT_C"/>
</dbReference>
<dbReference type="GO" id="GO:0008171">
    <property type="term" value="F:O-methyltransferase activity"/>
    <property type="evidence" value="ECO:0007669"/>
    <property type="project" value="InterPro"/>
</dbReference>
<dbReference type="SUPFAM" id="SSF46785">
    <property type="entry name" value="Winged helix' DNA-binding domain"/>
    <property type="match status" value="1"/>
</dbReference>
<dbReference type="PROSITE" id="PS51683">
    <property type="entry name" value="SAM_OMT_II"/>
    <property type="match status" value="1"/>
</dbReference>
<dbReference type="SUPFAM" id="SSF53335">
    <property type="entry name" value="S-adenosyl-L-methionine-dependent methyltransferases"/>
    <property type="match status" value="1"/>
</dbReference>
<dbReference type="Gene3D" id="1.10.10.10">
    <property type="entry name" value="Winged helix-like DNA-binding domain superfamily/Winged helix DNA-binding domain"/>
    <property type="match status" value="1"/>
</dbReference>
<evidence type="ECO:0000256" key="1">
    <source>
        <dbReference type="ARBA" id="ARBA00022603"/>
    </source>
</evidence>
<keyword evidence="6" id="KW-1185">Reference proteome</keyword>
<dbReference type="PANTHER" id="PTHR43712">
    <property type="entry name" value="PUTATIVE (AFU_ORTHOLOGUE AFUA_4G14580)-RELATED"/>
    <property type="match status" value="1"/>
</dbReference>
<dbReference type="AlphaFoldDB" id="A0A9P9BKD3"/>
<dbReference type="GeneID" id="70190749"/>
<comment type="caution">
    <text evidence="5">The sequence shown here is derived from an EMBL/GenBank/DDBJ whole genome shotgun (WGS) entry which is preliminary data.</text>
</comment>
<dbReference type="Pfam" id="PF00891">
    <property type="entry name" value="Methyltransf_2"/>
    <property type="match status" value="1"/>
</dbReference>
<dbReference type="RefSeq" id="XP_046006658.1">
    <property type="nucleotide sequence ID" value="XM_046161203.1"/>
</dbReference>
<keyword evidence="2" id="KW-0808">Transferase</keyword>
<evidence type="ECO:0000259" key="4">
    <source>
        <dbReference type="Pfam" id="PF00891"/>
    </source>
</evidence>
<protein>
    <submittedName>
        <fullName evidence="5">O-methyltransferase-domain-containing protein</fullName>
    </submittedName>
</protein>
<evidence type="ECO:0000313" key="5">
    <source>
        <dbReference type="EMBL" id="KAH7018391.1"/>
    </source>
</evidence>
<dbReference type="EMBL" id="JAGTJQ010000011">
    <property type="protein sequence ID" value="KAH7018391.1"/>
    <property type="molecule type" value="Genomic_DNA"/>
</dbReference>
<reference evidence="5" key="1">
    <citation type="journal article" date="2021" name="Nat. Commun.">
        <title>Genetic determinants of endophytism in the Arabidopsis root mycobiome.</title>
        <authorList>
            <person name="Mesny F."/>
            <person name="Miyauchi S."/>
            <person name="Thiergart T."/>
            <person name="Pickel B."/>
            <person name="Atanasova L."/>
            <person name="Karlsson M."/>
            <person name="Huettel B."/>
            <person name="Barry K.W."/>
            <person name="Haridas S."/>
            <person name="Chen C."/>
            <person name="Bauer D."/>
            <person name="Andreopoulos W."/>
            <person name="Pangilinan J."/>
            <person name="LaButti K."/>
            <person name="Riley R."/>
            <person name="Lipzen A."/>
            <person name="Clum A."/>
            <person name="Drula E."/>
            <person name="Henrissat B."/>
            <person name="Kohler A."/>
            <person name="Grigoriev I.V."/>
            <person name="Martin F.M."/>
            <person name="Hacquard S."/>
        </authorList>
    </citation>
    <scope>NUCLEOTIDE SEQUENCE</scope>
    <source>
        <strain evidence="5">MPI-CAGE-CH-0230</strain>
    </source>
</reference>
<dbReference type="PANTHER" id="PTHR43712:SF16">
    <property type="entry name" value="O-METHYLTRANSFERASE ELCB"/>
    <property type="match status" value="1"/>
</dbReference>
<dbReference type="Proteomes" id="UP000756346">
    <property type="component" value="Unassembled WGS sequence"/>
</dbReference>
<evidence type="ECO:0000313" key="6">
    <source>
        <dbReference type="Proteomes" id="UP000756346"/>
    </source>
</evidence>